<evidence type="ECO:0008006" key="3">
    <source>
        <dbReference type="Google" id="ProtNLM"/>
    </source>
</evidence>
<reference evidence="1" key="1">
    <citation type="submission" date="2016-03" db="EMBL/GenBank/DDBJ databases">
        <authorList>
            <person name="Borrel G."/>
            <person name="Mccann A."/>
            <person name="O'Toole P.W."/>
        </authorList>
    </citation>
    <scope>NUCLEOTIDE SEQUENCE</scope>
    <source>
        <strain evidence="1">183</strain>
    </source>
</reference>
<sequence length="312" mass="35213">MAYSVTLITKERMNELRQSLKSQKFISAKADIHGICVKLYSTDRTMVDMWESNFHSMSDSIRPHASIILCSDDSRETKVLYETVSHTAFLLNFDYYGWVKSIGLAVASDILEDTYDSISHVHGAVIDTPFGGVTLIAPSKTGKTTHSWGLLRLDGSRLVTDDWYFVKVGSGRPIAYGSEKNCYIDADIGKVWSEFQPLVDSSTFDSKGRAIADIRWVAGDESVIPMTTIKTIILLKRDSNDKNVSIEMTAGDAFEYLKSNNLCNPHQIVTDERKLKIRYDFFKQYLQSASVYMINTTRDPVDTQKAIRNVIQ</sequence>
<organism evidence="1 2">
    <name type="scientific">Candidatus Methanomassiliicoccus intestinalis</name>
    <dbReference type="NCBI Taxonomy" id="1406512"/>
    <lineage>
        <taxon>Archaea</taxon>
        <taxon>Methanobacteriati</taxon>
        <taxon>Thermoplasmatota</taxon>
        <taxon>Thermoplasmata</taxon>
        <taxon>Methanomassiliicoccales</taxon>
        <taxon>Methanomassiliicoccaceae</taxon>
        <taxon>Methanomassiliicoccus</taxon>
    </lineage>
</organism>
<dbReference type="Gene3D" id="3.40.50.300">
    <property type="entry name" value="P-loop containing nucleotide triphosphate hydrolases"/>
    <property type="match status" value="1"/>
</dbReference>
<dbReference type="InterPro" id="IPR027417">
    <property type="entry name" value="P-loop_NTPase"/>
</dbReference>
<dbReference type="AlphaFoldDB" id="A0A8J8TFC9"/>
<accession>A0A8J8TFC9</accession>
<dbReference type="EMBL" id="LVVT01000001">
    <property type="protein sequence ID" value="TQS84529.1"/>
    <property type="molecule type" value="Genomic_DNA"/>
</dbReference>
<name>A0A8J8TFC9_9ARCH</name>
<proteinExistence type="predicted"/>
<dbReference type="RefSeq" id="WP_400256341.1">
    <property type="nucleotide sequence ID" value="NZ_CAYAYE010000029.1"/>
</dbReference>
<dbReference type="Proteomes" id="UP000752814">
    <property type="component" value="Unassembled WGS sequence"/>
</dbReference>
<gene>
    <name evidence="1" type="ORF">A3207_00345</name>
</gene>
<comment type="caution">
    <text evidence="1">The sequence shown here is derived from an EMBL/GenBank/DDBJ whole genome shotgun (WGS) entry which is preliminary data.</text>
</comment>
<dbReference type="SUPFAM" id="SSF53795">
    <property type="entry name" value="PEP carboxykinase-like"/>
    <property type="match status" value="1"/>
</dbReference>
<evidence type="ECO:0000313" key="1">
    <source>
        <dbReference type="EMBL" id="TQS84529.1"/>
    </source>
</evidence>
<protein>
    <recommendedName>
        <fullName evidence="3">Aldolase</fullName>
    </recommendedName>
</protein>
<evidence type="ECO:0000313" key="2">
    <source>
        <dbReference type="Proteomes" id="UP000752814"/>
    </source>
</evidence>